<keyword evidence="4 11" id="KW-0808">Transferase</keyword>
<evidence type="ECO:0000256" key="2">
    <source>
        <dbReference type="ARBA" id="ARBA00011738"/>
    </source>
</evidence>
<evidence type="ECO:0000256" key="4">
    <source>
        <dbReference type="ARBA" id="ARBA00022679"/>
    </source>
</evidence>
<accession>A0A9W8B517</accession>
<proteinExistence type="inferred from homology"/>
<dbReference type="FunFam" id="3.90.1150.10:FF:000010">
    <property type="entry name" value="Alanine aminotransferase 2"/>
    <property type="match status" value="1"/>
</dbReference>
<evidence type="ECO:0000256" key="9">
    <source>
        <dbReference type="ARBA" id="ARBA00080525"/>
    </source>
</evidence>
<protein>
    <recommendedName>
        <fullName evidence="7">Glutamate pyruvate transaminase</fullName>
    </recommendedName>
    <alternativeName>
        <fullName evidence="8">Glutamic--alanine transaminase</fullName>
    </alternativeName>
    <alternativeName>
        <fullName evidence="9">Glutamic--pyruvic transaminase</fullName>
    </alternativeName>
</protein>
<comment type="similarity">
    <text evidence="6">Belongs to the class-I pyridoxal-phosphate-dependent aminotransferase family. Alanine aminotransferase subfamily.</text>
</comment>
<gene>
    <name evidence="11" type="primary">ALT1</name>
    <name evidence="11" type="ORF">H4R34_000610</name>
</gene>
<dbReference type="InterPro" id="IPR004839">
    <property type="entry name" value="Aminotransferase_I/II_large"/>
</dbReference>
<dbReference type="PANTHER" id="PTHR11751:SF29">
    <property type="entry name" value="ALANINE TRANSAMINASE"/>
    <property type="match status" value="1"/>
</dbReference>
<comment type="cofactor">
    <cofactor evidence="1">
        <name>pyridoxal 5'-phosphate</name>
        <dbReference type="ChEBI" id="CHEBI:597326"/>
    </cofactor>
</comment>
<dbReference type="CDD" id="cd00609">
    <property type="entry name" value="AAT_like"/>
    <property type="match status" value="1"/>
</dbReference>
<organism evidence="11 12">
    <name type="scientific">Dimargaris verticillata</name>
    <dbReference type="NCBI Taxonomy" id="2761393"/>
    <lineage>
        <taxon>Eukaryota</taxon>
        <taxon>Fungi</taxon>
        <taxon>Fungi incertae sedis</taxon>
        <taxon>Zoopagomycota</taxon>
        <taxon>Kickxellomycotina</taxon>
        <taxon>Dimargaritomycetes</taxon>
        <taxon>Dimargaritales</taxon>
        <taxon>Dimargaritaceae</taxon>
        <taxon>Dimargaris</taxon>
    </lineage>
</organism>
<evidence type="ECO:0000259" key="10">
    <source>
        <dbReference type="Pfam" id="PF00155"/>
    </source>
</evidence>
<dbReference type="OrthoDB" id="1732682at2759"/>
<comment type="subunit">
    <text evidence="2">Homodimer.</text>
</comment>
<name>A0A9W8B517_9FUNG</name>
<dbReference type="SUPFAM" id="SSF53383">
    <property type="entry name" value="PLP-dependent transferases"/>
    <property type="match status" value="1"/>
</dbReference>
<evidence type="ECO:0000313" key="11">
    <source>
        <dbReference type="EMBL" id="KAJ1984524.1"/>
    </source>
</evidence>
<dbReference type="GO" id="GO:0008483">
    <property type="term" value="F:transaminase activity"/>
    <property type="evidence" value="ECO:0007669"/>
    <property type="project" value="UniProtKB-KW"/>
</dbReference>
<sequence>MQRYQPVPMPSTLAGRNSAEEKVLTIDTINPKVKNVQYAVRGELAIKAEELKAKLTQGAKDLPFSTIVNCNIGNPQQLKQPPITFFRQVAALTEYPELLKPEHEALVSQLFPDDAVRRARELLASAGNAIGAYSHSQGIQTIREHVAEFIEARDGFPANPNDIYLTAGASTGVQQILQLLISSDHVGVMIPIPQYPLYTASLALFDAHPVPYYLDESKEWSMDLPGLERSLRRARSNGIDVRALVIINPGNPTGQCLIEENMREVIEFCYSNKLVLLADEVYQTNVYYPEQRPFHSFKKMVRSARPEIRDNLELISFHSISKGVVGECGRRGGYFECVNLDDAVMGQVYKMASVNLCPNVQGQLLVDLMVRPPVQGDASYPLYRQETQGIYDSLKRRSQKLSKAFNEMEGITCNSAEGAMYVFPQIQLPAKAVKAAEQVGKKPDDFYCLRMLDATGVCVIPGSGFGQKDGTYHFRSTFLPPENLFDTFIANLKTFHHQFMQEYS</sequence>
<keyword evidence="3 11" id="KW-0032">Aminotransferase</keyword>
<evidence type="ECO:0000256" key="5">
    <source>
        <dbReference type="ARBA" id="ARBA00022898"/>
    </source>
</evidence>
<dbReference type="InterPro" id="IPR015424">
    <property type="entry name" value="PyrdxlP-dep_Trfase"/>
</dbReference>
<dbReference type="InterPro" id="IPR045088">
    <property type="entry name" value="ALAT1/2-like"/>
</dbReference>
<dbReference type="Pfam" id="PF00155">
    <property type="entry name" value="Aminotran_1_2"/>
    <property type="match status" value="1"/>
</dbReference>
<dbReference type="Gene3D" id="3.90.1150.10">
    <property type="entry name" value="Aspartate Aminotransferase, domain 1"/>
    <property type="match status" value="1"/>
</dbReference>
<dbReference type="GO" id="GO:0030170">
    <property type="term" value="F:pyridoxal phosphate binding"/>
    <property type="evidence" value="ECO:0007669"/>
    <property type="project" value="InterPro"/>
</dbReference>
<feature type="domain" description="Aminotransferase class I/classII large" evidence="10">
    <location>
        <begin position="112"/>
        <end position="483"/>
    </location>
</feature>
<evidence type="ECO:0000256" key="1">
    <source>
        <dbReference type="ARBA" id="ARBA00001933"/>
    </source>
</evidence>
<dbReference type="EMBL" id="JANBQB010000017">
    <property type="protein sequence ID" value="KAJ1984524.1"/>
    <property type="molecule type" value="Genomic_DNA"/>
</dbReference>
<evidence type="ECO:0000256" key="8">
    <source>
        <dbReference type="ARBA" id="ARBA00078532"/>
    </source>
</evidence>
<dbReference type="Gene3D" id="1.10.287.1970">
    <property type="match status" value="1"/>
</dbReference>
<evidence type="ECO:0000313" key="12">
    <source>
        <dbReference type="Proteomes" id="UP001151582"/>
    </source>
</evidence>
<evidence type="ECO:0000256" key="6">
    <source>
        <dbReference type="ARBA" id="ARBA00025785"/>
    </source>
</evidence>
<keyword evidence="12" id="KW-1185">Reference proteome</keyword>
<dbReference type="AlphaFoldDB" id="A0A9W8B517"/>
<dbReference type="PANTHER" id="PTHR11751">
    <property type="entry name" value="ALANINE AMINOTRANSFERASE"/>
    <property type="match status" value="1"/>
</dbReference>
<dbReference type="InterPro" id="IPR015422">
    <property type="entry name" value="PyrdxlP-dep_Trfase_small"/>
</dbReference>
<dbReference type="FunFam" id="3.40.640.10:FF:000012">
    <property type="entry name" value="alanine aminotransferase 2"/>
    <property type="match status" value="1"/>
</dbReference>
<keyword evidence="5" id="KW-0663">Pyridoxal phosphate</keyword>
<dbReference type="Proteomes" id="UP001151582">
    <property type="component" value="Unassembled WGS sequence"/>
</dbReference>
<reference evidence="11" key="1">
    <citation type="submission" date="2022-07" db="EMBL/GenBank/DDBJ databases">
        <title>Phylogenomic reconstructions and comparative analyses of Kickxellomycotina fungi.</title>
        <authorList>
            <person name="Reynolds N.K."/>
            <person name="Stajich J.E."/>
            <person name="Barry K."/>
            <person name="Grigoriev I.V."/>
            <person name="Crous P."/>
            <person name="Smith M.E."/>
        </authorList>
    </citation>
    <scope>NUCLEOTIDE SEQUENCE</scope>
    <source>
        <strain evidence="11">RSA 567</strain>
    </source>
</reference>
<dbReference type="Gene3D" id="3.40.640.10">
    <property type="entry name" value="Type I PLP-dependent aspartate aminotransferase-like (Major domain)"/>
    <property type="match status" value="1"/>
</dbReference>
<evidence type="ECO:0000256" key="3">
    <source>
        <dbReference type="ARBA" id="ARBA00022576"/>
    </source>
</evidence>
<comment type="caution">
    <text evidence="11">The sequence shown here is derived from an EMBL/GenBank/DDBJ whole genome shotgun (WGS) entry which is preliminary data.</text>
</comment>
<dbReference type="FunFam" id="1.10.287.1970:FF:000001">
    <property type="entry name" value="Alanine aminotransferase 2"/>
    <property type="match status" value="1"/>
</dbReference>
<evidence type="ECO:0000256" key="7">
    <source>
        <dbReference type="ARBA" id="ARBA00077894"/>
    </source>
</evidence>
<dbReference type="InterPro" id="IPR015421">
    <property type="entry name" value="PyrdxlP-dep_Trfase_major"/>
</dbReference>